<protein>
    <submittedName>
        <fullName evidence="1">Uncharacterized protein</fullName>
    </submittedName>
</protein>
<proteinExistence type="predicted"/>
<sequence>MEFIKYQDQVIRTLLTFYIGKSVFEKPDETPVNPPYLKLQVDDFPVIGTTKYTRMVLLLPFLLNE</sequence>
<keyword evidence="2" id="KW-1185">Reference proteome</keyword>
<evidence type="ECO:0000313" key="2">
    <source>
        <dbReference type="Proteomes" id="UP000181936"/>
    </source>
</evidence>
<dbReference type="AlphaFoldDB" id="A0A1L3MWW0"/>
<dbReference type="KEGG" id="bwh:A9C19_20205"/>
<dbReference type="EMBL" id="CP016020">
    <property type="protein sequence ID" value="APH06808.1"/>
    <property type="molecule type" value="Genomic_DNA"/>
</dbReference>
<evidence type="ECO:0000313" key="1">
    <source>
        <dbReference type="EMBL" id="APH06808.1"/>
    </source>
</evidence>
<gene>
    <name evidence="1" type="ORF">A9C19_20205</name>
</gene>
<accession>A0A1L3MWW0</accession>
<organism evidence="1 2">
    <name type="scientific">Bacillus weihaiensis</name>
    <dbReference type="NCBI Taxonomy" id="1547283"/>
    <lineage>
        <taxon>Bacteria</taxon>
        <taxon>Bacillati</taxon>
        <taxon>Bacillota</taxon>
        <taxon>Bacilli</taxon>
        <taxon>Bacillales</taxon>
        <taxon>Bacillaceae</taxon>
        <taxon>Bacillus</taxon>
    </lineage>
</organism>
<reference evidence="1 2" key="1">
    <citation type="journal article" date="2016" name="Sci. Rep.">
        <title>Complete genome sequence and transcriptomic analysis of a novel marine strain Bacillus weihaiensis reveals the mechanism of brown algae degradation.</title>
        <authorList>
            <person name="Zhu Y."/>
            <person name="Chen P."/>
            <person name="Bao Y."/>
            <person name="Men Y."/>
            <person name="Zeng Y."/>
            <person name="Yang J."/>
            <person name="Sun J."/>
            <person name="Sun Y."/>
        </authorList>
    </citation>
    <scope>NUCLEOTIDE SEQUENCE [LARGE SCALE GENOMIC DNA]</scope>
    <source>
        <strain evidence="1 2">Alg07</strain>
    </source>
</reference>
<name>A0A1L3MWW0_9BACI</name>
<dbReference type="Proteomes" id="UP000181936">
    <property type="component" value="Chromosome"/>
</dbReference>